<dbReference type="InterPro" id="IPR001633">
    <property type="entry name" value="EAL_dom"/>
</dbReference>
<dbReference type="Gene3D" id="3.20.20.450">
    <property type="entry name" value="EAL domain"/>
    <property type="match status" value="1"/>
</dbReference>
<accession>A0A0W0ZGJ2</accession>
<dbReference type="PANTHER" id="PTHR33525:SF4">
    <property type="entry name" value="CYCLIC DI-GMP PHOSPHODIESTERASE CDGJ"/>
    <property type="match status" value="1"/>
</dbReference>
<comment type="caution">
    <text evidence="3">The sequence shown here is derived from an EMBL/GenBank/DDBJ whole genome shotgun (WGS) entry which is preliminary data.</text>
</comment>
<dbReference type="PROSITE" id="PS50883">
    <property type="entry name" value="EAL"/>
    <property type="match status" value="1"/>
</dbReference>
<dbReference type="PANTHER" id="PTHR33525">
    <property type="match status" value="1"/>
</dbReference>
<protein>
    <submittedName>
        <fullName evidence="3">Putative Diguanylate phosphodiesterase (EAL domain)</fullName>
    </submittedName>
</protein>
<dbReference type="InterPro" id="IPR013976">
    <property type="entry name" value="HDOD"/>
</dbReference>
<dbReference type="PIRSF" id="PIRSF003180">
    <property type="entry name" value="DiGMPpdiest_YuxH"/>
    <property type="match status" value="1"/>
</dbReference>
<dbReference type="InterPro" id="IPR035919">
    <property type="entry name" value="EAL_sf"/>
</dbReference>
<feature type="domain" description="EAL" evidence="1">
    <location>
        <begin position="1"/>
        <end position="222"/>
    </location>
</feature>
<feature type="domain" description="HDOD" evidence="2">
    <location>
        <begin position="216"/>
        <end position="402"/>
    </location>
</feature>
<evidence type="ECO:0000313" key="3">
    <source>
        <dbReference type="EMBL" id="KTD67974.1"/>
    </source>
</evidence>
<keyword evidence="4" id="KW-1185">Reference proteome</keyword>
<dbReference type="PROSITE" id="PS51833">
    <property type="entry name" value="HDOD"/>
    <property type="match status" value="1"/>
</dbReference>
<gene>
    <name evidence="3" type="ORF">Lste_1132</name>
</gene>
<dbReference type="Proteomes" id="UP000054926">
    <property type="component" value="Unassembled WGS sequence"/>
</dbReference>
<dbReference type="OrthoDB" id="9804751at2"/>
<dbReference type="Pfam" id="PF08668">
    <property type="entry name" value="HDOD"/>
    <property type="match status" value="1"/>
</dbReference>
<sequence>MFTNNKIKLVDALMKILLARQSIYDRERLVRAYELLYRDGSSKAAHVDNKDLKAGDHATSSVITQLFANLDLNDVIGDKLAFINFTYNHLINQIPKLLPKNRIIVEVIEDMPINDQLIHNLIDLSKEGYKIALDDFIYTEQIIPLIQIADIIKIDVLHQNKQQIRKQLTLLQHFNGKLLAEKIENRSQFNDCVELGFDYFQGFFLNKPDQLRGQAITENRTHLIRLLSELNNPEVSIERIEDIILQIPKLSYRILRLVNSVALYNGKEIESLLDAIKLLGIVRIREWLSLLLLSSIHDVELDLLERTLIRARMCENLAKIKCKSSTHLAYTVGIFSTLDAVLHEPMESLLAKIQLSAQLKNALLYFEGELGGILKMVLDYEMANFKQLESALVDSNLLTSAYLDSVKYAIKTLQLIK</sequence>
<dbReference type="InterPro" id="IPR014408">
    <property type="entry name" value="dGMP_Pdiesterase_EAL/HD-GYP"/>
</dbReference>
<dbReference type="STRING" id="947033.Lste_1132"/>
<dbReference type="EMBL" id="LNYY01000019">
    <property type="protein sequence ID" value="KTD67974.1"/>
    <property type="molecule type" value="Genomic_DNA"/>
</dbReference>
<dbReference type="InterPro" id="IPR052340">
    <property type="entry name" value="RNase_Y/CdgJ"/>
</dbReference>
<proteinExistence type="predicted"/>
<dbReference type="Pfam" id="PF00563">
    <property type="entry name" value="EAL"/>
    <property type="match status" value="1"/>
</dbReference>
<evidence type="ECO:0000259" key="2">
    <source>
        <dbReference type="PROSITE" id="PS51833"/>
    </source>
</evidence>
<reference evidence="3 4" key="1">
    <citation type="submission" date="2015-11" db="EMBL/GenBank/DDBJ databases">
        <title>Genomic analysis of 38 Legionella species identifies large and diverse effector repertoires.</title>
        <authorList>
            <person name="Burstein D."/>
            <person name="Amaro F."/>
            <person name="Zusman T."/>
            <person name="Lifshitz Z."/>
            <person name="Cohen O."/>
            <person name="Gilbert J.A."/>
            <person name="Pupko T."/>
            <person name="Shuman H.A."/>
            <person name="Segal G."/>
        </authorList>
    </citation>
    <scope>NUCLEOTIDE SEQUENCE [LARGE SCALE GENOMIC DNA]</scope>
    <source>
        <strain evidence="3 4">IMVS3376</strain>
    </source>
</reference>
<evidence type="ECO:0000313" key="4">
    <source>
        <dbReference type="Proteomes" id="UP000054926"/>
    </source>
</evidence>
<dbReference type="SUPFAM" id="SSF109604">
    <property type="entry name" value="HD-domain/PDEase-like"/>
    <property type="match status" value="1"/>
</dbReference>
<name>A0A0W0ZGJ2_9GAMM</name>
<dbReference type="SUPFAM" id="SSF141868">
    <property type="entry name" value="EAL domain-like"/>
    <property type="match status" value="1"/>
</dbReference>
<dbReference type="AlphaFoldDB" id="A0A0W0ZGJ2"/>
<evidence type="ECO:0000259" key="1">
    <source>
        <dbReference type="PROSITE" id="PS50883"/>
    </source>
</evidence>
<organism evidence="3 4">
    <name type="scientific">Legionella steelei</name>
    <dbReference type="NCBI Taxonomy" id="947033"/>
    <lineage>
        <taxon>Bacteria</taxon>
        <taxon>Pseudomonadati</taxon>
        <taxon>Pseudomonadota</taxon>
        <taxon>Gammaproteobacteria</taxon>
        <taxon>Legionellales</taxon>
        <taxon>Legionellaceae</taxon>
        <taxon>Legionella</taxon>
    </lineage>
</organism>
<dbReference type="SMART" id="SM00052">
    <property type="entry name" value="EAL"/>
    <property type="match status" value="1"/>
</dbReference>
<dbReference type="Gene3D" id="1.10.3210.10">
    <property type="entry name" value="Hypothetical protein af1432"/>
    <property type="match status" value="1"/>
</dbReference>
<dbReference type="PATRIC" id="fig|947033.5.peg.1205"/>